<dbReference type="SUPFAM" id="SSF141066">
    <property type="entry name" value="ICP-like"/>
    <property type="match status" value="1"/>
</dbReference>
<dbReference type="Gene3D" id="2.60.40.2020">
    <property type="match status" value="1"/>
</dbReference>
<proteinExistence type="predicted"/>
<organism evidence="4 5">
    <name type="scientific">Stentor coeruleus</name>
    <dbReference type="NCBI Taxonomy" id="5963"/>
    <lineage>
        <taxon>Eukaryota</taxon>
        <taxon>Sar</taxon>
        <taxon>Alveolata</taxon>
        <taxon>Ciliophora</taxon>
        <taxon>Postciliodesmatophora</taxon>
        <taxon>Heterotrichea</taxon>
        <taxon>Heterotrichida</taxon>
        <taxon>Stentoridae</taxon>
        <taxon>Stentor</taxon>
    </lineage>
</organism>
<dbReference type="EMBL" id="MPUH01000996">
    <property type="protein sequence ID" value="OMJ71373.1"/>
    <property type="molecule type" value="Genomic_DNA"/>
</dbReference>
<evidence type="ECO:0000256" key="2">
    <source>
        <dbReference type="ARBA" id="ARBA00022704"/>
    </source>
</evidence>
<reference evidence="4 5" key="1">
    <citation type="submission" date="2016-11" db="EMBL/GenBank/DDBJ databases">
        <title>The macronuclear genome of Stentor coeruleus: a giant cell with tiny introns.</title>
        <authorList>
            <person name="Slabodnick M."/>
            <person name="Ruby J.G."/>
            <person name="Reiff S.B."/>
            <person name="Swart E.C."/>
            <person name="Gosai S."/>
            <person name="Prabakaran S."/>
            <person name="Witkowska E."/>
            <person name="Larue G.E."/>
            <person name="Fisher S."/>
            <person name="Freeman R.M."/>
            <person name="Gunawardena J."/>
            <person name="Chu W."/>
            <person name="Stover N.A."/>
            <person name="Gregory B.D."/>
            <person name="Nowacki M."/>
            <person name="Derisi J."/>
            <person name="Roy S.W."/>
            <person name="Marshall W.F."/>
            <person name="Sood P."/>
        </authorList>
    </citation>
    <scope>NUCLEOTIDE SEQUENCE [LARGE SCALE GENOMIC DNA]</scope>
    <source>
        <strain evidence="4">WM001</strain>
    </source>
</reference>
<gene>
    <name evidence="4" type="ORF">SteCoe_30433</name>
</gene>
<evidence type="ECO:0000313" key="5">
    <source>
        <dbReference type="Proteomes" id="UP000187209"/>
    </source>
</evidence>
<evidence type="ECO:0008006" key="6">
    <source>
        <dbReference type="Google" id="ProtNLM"/>
    </source>
</evidence>
<keyword evidence="2" id="KW-0789">Thiol protease inhibitor</keyword>
<protein>
    <recommendedName>
        <fullName evidence="6">Proteinase inhibitor I42 chagasin domain-containing protein</fullName>
    </recommendedName>
</protein>
<dbReference type="GO" id="GO:0004869">
    <property type="term" value="F:cysteine-type endopeptidase inhibitor activity"/>
    <property type="evidence" value="ECO:0007669"/>
    <property type="project" value="UniProtKB-KW"/>
</dbReference>
<accession>A0A1R2B3J5</accession>
<evidence type="ECO:0000256" key="1">
    <source>
        <dbReference type="ARBA" id="ARBA00022690"/>
    </source>
</evidence>
<keyword evidence="3" id="KW-0732">Signal</keyword>
<comment type="caution">
    <text evidence="4">The sequence shown here is derived from an EMBL/GenBank/DDBJ whole genome shotgun (WGS) entry which is preliminary data.</text>
</comment>
<feature type="chain" id="PRO_5012028719" description="Proteinase inhibitor I42 chagasin domain-containing protein" evidence="3">
    <location>
        <begin position="22"/>
        <end position="118"/>
    </location>
</feature>
<dbReference type="Proteomes" id="UP000187209">
    <property type="component" value="Unassembled WGS sequence"/>
</dbReference>
<keyword evidence="1" id="KW-0646">Protease inhibitor</keyword>
<sequence length="118" mass="13092">MLALLMPFILSSLARIIDVDAASSFDIIPNANYSAEISSNPSAGIVWAMISDYGSKMTIPDSHGEFYVNSTDNTKGFQKIEFECKNCVSGEETYALFVLKRPWKNDASLVRKITFNVI</sequence>
<dbReference type="AlphaFoldDB" id="A0A1R2B3J5"/>
<keyword evidence="5" id="KW-1185">Reference proteome</keyword>
<dbReference type="InterPro" id="IPR036331">
    <property type="entry name" value="Chagasin-like_sf"/>
</dbReference>
<evidence type="ECO:0000313" key="4">
    <source>
        <dbReference type="EMBL" id="OMJ71373.1"/>
    </source>
</evidence>
<name>A0A1R2B3J5_9CILI</name>
<evidence type="ECO:0000256" key="3">
    <source>
        <dbReference type="SAM" id="SignalP"/>
    </source>
</evidence>
<feature type="signal peptide" evidence="3">
    <location>
        <begin position="1"/>
        <end position="21"/>
    </location>
</feature>